<evidence type="ECO:0000256" key="6">
    <source>
        <dbReference type="ARBA" id="ARBA00022843"/>
    </source>
</evidence>
<evidence type="ECO:0000256" key="11">
    <source>
        <dbReference type="ARBA" id="ARBA00023306"/>
    </source>
</evidence>
<reference evidence="15 16" key="1">
    <citation type="submission" date="2023-03" db="EMBL/GenBank/DDBJ databases">
        <title>Genome insight into feeding habits of ladybird beetles.</title>
        <authorList>
            <person name="Li H.-S."/>
            <person name="Huang Y.-H."/>
            <person name="Pang H."/>
        </authorList>
    </citation>
    <scope>NUCLEOTIDE SEQUENCE [LARGE SCALE GENOMIC DNA]</scope>
    <source>
        <strain evidence="15">SYSU_2023b</strain>
        <tissue evidence="15">Whole body</tissue>
    </source>
</reference>
<organism evidence="15 16">
    <name type="scientific">Henosepilachna vigintioctopunctata</name>
    <dbReference type="NCBI Taxonomy" id="420089"/>
    <lineage>
        <taxon>Eukaryota</taxon>
        <taxon>Metazoa</taxon>
        <taxon>Ecdysozoa</taxon>
        <taxon>Arthropoda</taxon>
        <taxon>Hexapoda</taxon>
        <taxon>Insecta</taxon>
        <taxon>Pterygota</taxon>
        <taxon>Neoptera</taxon>
        <taxon>Endopterygota</taxon>
        <taxon>Coleoptera</taxon>
        <taxon>Polyphaga</taxon>
        <taxon>Cucujiformia</taxon>
        <taxon>Coccinelloidea</taxon>
        <taxon>Coccinellidae</taxon>
        <taxon>Epilachninae</taxon>
        <taxon>Epilachnini</taxon>
        <taxon>Henosepilachna</taxon>
    </lineage>
</organism>
<feature type="domain" description="Cyclin-like" evidence="14">
    <location>
        <begin position="150"/>
        <end position="238"/>
    </location>
</feature>
<evidence type="ECO:0000313" key="16">
    <source>
        <dbReference type="Proteomes" id="UP001431783"/>
    </source>
</evidence>
<gene>
    <name evidence="15" type="ORF">WA026_002332</name>
</gene>
<feature type="compositionally biased region" description="Basic residues" evidence="13">
    <location>
        <begin position="790"/>
        <end position="807"/>
    </location>
</feature>
<feature type="compositionally biased region" description="Basic and acidic residues" evidence="13">
    <location>
        <begin position="900"/>
        <end position="911"/>
    </location>
</feature>
<accession>A0AAW1U050</accession>
<keyword evidence="8 12" id="KW-0195">Cyclin</keyword>
<dbReference type="GO" id="GO:0016538">
    <property type="term" value="F:cyclin-dependent protein serine/threonine kinase regulator activity"/>
    <property type="evidence" value="ECO:0007669"/>
    <property type="project" value="InterPro"/>
</dbReference>
<feature type="compositionally biased region" description="Basic residues" evidence="13">
    <location>
        <begin position="762"/>
        <end position="780"/>
    </location>
</feature>
<dbReference type="PANTHER" id="PTHR10026">
    <property type="entry name" value="CYCLIN"/>
    <property type="match status" value="1"/>
</dbReference>
<feature type="region of interest" description="Disordered" evidence="13">
    <location>
        <begin position="737"/>
        <end position="852"/>
    </location>
</feature>
<evidence type="ECO:0000256" key="10">
    <source>
        <dbReference type="ARBA" id="ARBA00023242"/>
    </source>
</evidence>
<dbReference type="SUPFAM" id="SSF47954">
    <property type="entry name" value="Cyclin-like"/>
    <property type="match status" value="2"/>
</dbReference>
<keyword evidence="11" id="KW-0131">Cell cycle</keyword>
<feature type="compositionally biased region" description="Basic and acidic residues" evidence="13">
    <location>
        <begin position="420"/>
        <end position="434"/>
    </location>
</feature>
<evidence type="ECO:0000256" key="8">
    <source>
        <dbReference type="ARBA" id="ARBA00023127"/>
    </source>
</evidence>
<feature type="compositionally biased region" description="Basic and acidic residues" evidence="13">
    <location>
        <begin position="383"/>
        <end position="394"/>
    </location>
</feature>
<evidence type="ECO:0000256" key="4">
    <source>
        <dbReference type="ARBA" id="ARBA00022553"/>
    </source>
</evidence>
<dbReference type="Gene3D" id="1.10.472.10">
    <property type="entry name" value="Cyclin-like"/>
    <property type="match status" value="2"/>
</dbReference>
<dbReference type="CDD" id="cd20538">
    <property type="entry name" value="CYCLIN_CCNT_rpt1"/>
    <property type="match status" value="1"/>
</dbReference>
<feature type="compositionally biased region" description="Low complexity" evidence="13">
    <location>
        <begin position="814"/>
        <end position="823"/>
    </location>
</feature>
<keyword evidence="3" id="KW-1017">Isopeptide bond</keyword>
<feature type="region of interest" description="Disordered" evidence="13">
    <location>
        <begin position="577"/>
        <end position="651"/>
    </location>
</feature>
<evidence type="ECO:0000256" key="3">
    <source>
        <dbReference type="ARBA" id="ARBA00022499"/>
    </source>
</evidence>
<name>A0AAW1U050_9CUCU</name>
<comment type="subcellular location">
    <subcellularLocation>
        <location evidence="1">Nucleus</location>
    </subcellularLocation>
</comment>
<feature type="compositionally biased region" description="Polar residues" evidence="13">
    <location>
        <begin position="737"/>
        <end position="748"/>
    </location>
</feature>
<evidence type="ECO:0000313" key="15">
    <source>
        <dbReference type="EMBL" id="KAK9873984.1"/>
    </source>
</evidence>
<dbReference type="Pfam" id="PF21797">
    <property type="entry name" value="CycT2-like_C"/>
    <property type="match status" value="1"/>
</dbReference>
<protein>
    <recommendedName>
        <fullName evidence="14">Cyclin-like domain-containing protein</fullName>
    </recommendedName>
</protein>
<dbReference type="SMART" id="SM00385">
    <property type="entry name" value="CYCLIN"/>
    <property type="match status" value="2"/>
</dbReference>
<feature type="compositionally biased region" description="Low complexity" evidence="13">
    <location>
        <begin position="548"/>
        <end position="563"/>
    </location>
</feature>
<keyword evidence="5" id="KW-0132">Cell division</keyword>
<dbReference type="GO" id="GO:0051301">
    <property type="term" value="P:cell division"/>
    <property type="evidence" value="ECO:0007669"/>
    <property type="project" value="UniProtKB-KW"/>
</dbReference>
<evidence type="ECO:0000256" key="5">
    <source>
        <dbReference type="ARBA" id="ARBA00022618"/>
    </source>
</evidence>
<dbReference type="Proteomes" id="UP001431783">
    <property type="component" value="Unassembled WGS sequence"/>
</dbReference>
<dbReference type="Pfam" id="PF00134">
    <property type="entry name" value="Cyclin_N"/>
    <property type="match status" value="1"/>
</dbReference>
<evidence type="ECO:0000256" key="9">
    <source>
        <dbReference type="ARBA" id="ARBA00023163"/>
    </source>
</evidence>
<keyword evidence="4" id="KW-0597">Phosphoprotein</keyword>
<dbReference type="InterPro" id="IPR013763">
    <property type="entry name" value="Cyclin-like_dom"/>
</dbReference>
<evidence type="ECO:0000259" key="14">
    <source>
        <dbReference type="SMART" id="SM00385"/>
    </source>
</evidence>
<feature type="compositionally biased region" description="Basic and acidic residues" evidence="13">
    <location>
        <begin position="477"/>
        <end position="498"/>
    </location>
</feature>
<evidence type="ECO:0000256" key="12">
    <source>
        <dbReference type="RuleBase" id="RU000383"/>
    </source>
</evidence>
<keyword evidence="9" id="KW-0804">Transcription</keyword>
<feature type="compositionally biased region" description="Polar residues" evidence="13">
    <location>
        <begin position="259"/>
        <end position="270"/>
    </location>
</feature>
<feature type="compositionally biased region" description="Polar residues" evidence="13">
    <location>
        <begin position="359"/>
        <end position="372"/>
    </location>
</feature>
<keyword evidence="16" id="KW-1185">Reference proteome</keyword>
<feature type="region of interest" description="Disordered" evidence="13">
    <location>
        <begin position="256"/>
        <end position="563"/>
    </location>
</feature>
<dbReference type="FunFam" id="1.10.472.10:FF:000009">
    <property type="entry name" value="cyclin-T2 isoform X1"/>
    <property type="match status" value="1"/>
</dbReference>
<dbReference type="GO" id="GO:0005634">
    <property type="term" value="C:nucleus"/>
    <property type="evidence" value="ECO:0007669"/>
    <property type="project" value="UniProtKB-SubCell"/>
</dbReference>
<dbReference type="FunFam" id="1.10.472.10:FF:000004">
    <property type="entry name" value="Cyclin T2"/>
    <property type="match status" value="1"/>
</dbReference>
<comment type="caution">
    <text evidence="15">The sequence shown here is derived from an EMBL/GenBank/DDBJ whole genome shotgun (WGS) entry which is preliminary data.</text>
</comment>
<dbReference type="InterPro" id="IPR036915">
    <property type="entry name" value="Cyclin-like_sf"/>
</dbReference>
<feature type="compositionally biased region" description="Basic and acidic residues" evidence="13">
    <location>
        <begin position="922"/>
        <end position="938"/>
    </location>
</feature>
<dbReference type="AlphaFoldDB" id="A0AAW1U050"/>
<keyword evidence="6" id="KW-0832">Ubl conjugation</keyword>
<comment type="similarity">
    <text evidence="2">Belongs to the cyclin family. Cyclin C subfamily.</text>
</comment>
<dbReference type="GO" id="GO:0006357">
    <property type="term" value="P:regulation of transcription by RNA polymerase II"/>
    <property type="evidence" value="ECO:0007669"/>
    <property type="project" value="InterPro"/>
</dbReference>
<feature type="compositionally biased region" description="Polar residues" evidence="13">
    <location>
        <begin position="502"/>
        <end position="517"/>
    </location>
</feature>
<dbReference type="InterPro" id="IPR006671">
    <property type="entry name" value="Cyclin_N"/>
</dbReference>
<evidence type="ECO:0000256" key="2">
    <source>
        <dbReference type="ARBA" id="ARBA00008638"/>
    </source>
</evidence>
<keyword evidence="10" id="KW-0539">Nucleus</keyword>
<feature type="domain" description="Cyclin-like" evidence="14">
    <location>
        <begin position="38"/>
        <end position="137"/>
    </location>
</feature>
<evidence type="ECO:0000256" key="1">
    <source>
        <dbReference type="ARBA" id="ARBA00004123"/>
    </source>
</evidence>
<feature type="compositionally biased region" description="Low complexity" evidence="13">
    <location>
        <begin position="526"/>
        <end position="540"/>
    </location>
</feature>
<sequence length="960" mass="108865">MAASDKWYFSKEQLEGTPSRKCGYDSLKELSYRQQAANFIQDMGQRLKVTQLCINTAIVYMHRFYVFHSFTNFPWHQMASAALFLAAKVEEQPRKLEYVIRVSNVCRNPKDTSFDITSEKYLLQSQDLVFNENVLLQTLGFDVAIDHPHTHVVRCCQLVRASKDLAQTSYFMASNSLHLTTMCLQYKPTVVACFCIHLACKWSNWEIPLSNEKKEWFSYVDHTVTAELLQQLTQEFLVIFESCPSRLKEKILAIGDNIPHNSGNHVNSLFDSDPKKVEAKDSHGHRPQHEGKLDDPHKYRSSRPHDPSSSREREYREKKERERLAAQQHNSKLASSSSSSSQKPPPHGHHRHPVDPNKYKSSSHSRPQSSGAVQVPPYPTNRAEPRDILREASRDSPFGLSSSRDSHHGKEIVRDPQQVRSEREKRDYLLKHSNEINSSSSKYPPGYVADKHRHSNVDPNRPPRLLDHNKVPSNKQDQVRRTQEEGKSFLRNETDSIKRHLNVNSSHVKPIHSTSQKVILDPLKTSSVPKQSSSSSSQYKSEVRSHYHNGNNSGSSYDSNYANPNLAIEPERIKTSVKLGPKDEIPTPPVVKRPSLFSPEKTPPQQHSTSLKTQTTIEKEDLRSPSIAPIGFMPPAESPVGRTRNYSSSSEPELRPVLKKIDQVEGFENLMRDSSIGIKKLQQTPDLISPVHEDKTIAPILNDNKINMSVPLVNGMETNPALIRNLLKETPSIPQLSTVTQPLESRNASEVVLNTDDIKKERDRHHKSKKKNKEKHKHKDKDREKEKDKEKKKKHKDKDRYKHKHKDKQNSTAVEVPSVSVEPKPLVIKIQKDKIQPVPSESAANSPPSLKIKIPKDKIKTEHVGELPQSVVQPTTIGPLKIKISKKDVINNCSSSGDSSSRKREREKISHDGPPAKVSKSSVKEKQNGRHAYNKKEGNPPPLPIEAPPDNRPPPPPPPE</sequence>
<feature type="compositionally biased region" description="Pro residues" evidence="13">
    <location>
        <begin position="939"/>
        <end position="960"/>
    </location>
</feature>
<feature type="compositionally biased region" description="Polar residues" evidence="13">
    <location>
        <begin position="603"/>
        <end position="616"/>
    </location>
</feature>
<feature type="compositionally biased region" description="Basic and acidic residues" evidence="13">
    <location>
        <begin position="272"/>
        <end position="324"/>
    </location>
</feature>
<evidence type="ECO:0000256" key="7">
    <source>
        <dbReference type="ARBA" id="ARBA00023015"/>
    </source>
</evidence>
<feature type="region of interest" description="Disordered" evidence="13">
    <location>
        <begin position="888"/>
        <end position="960"/>
    </location>
</feature>
<dbReference type="InterPro" id="IPR043198">
    <property type="entry name" value="Cyclin/Ssn8"/>
</dbReference>
<proteinExistence type="inferred from homology"/>
<keyword evidence="7" id="KW-0805">Transcription regulation</keyword>
<dbReference type="EMBL" id="JARQZJ010000031">
    <property type="protein sequence ID" value="KAK9873984.1"/>
    <property type="molecule type" value="Genomic_DNA"/>
</dbReference>
<feature type="compositionally biased region" description="Basic and acidic residues" evidence="13">
    <location>
        <begin position="404"/>
        <end position="414"/>
    </location>
</feature>
<evidence type="ECO:0000256" key="13">
    <source>
        <dbReference type="SAM" id="MobiDB-lite"/>
    </source>
</evidence>